<dbReference type="AlphaFoldDB" id="A0AAV3WS49"/>
<dbReference type="Gene3D" id="3.90.75.20">
    <property type="match status" value="1"/>
</dbReference>
<evidence type="ECO:0000259" key="1">
    <source>
        <dbReference type="Pfam" id="PF13392"/>
    </source>
</evidence>
<dbReference type="GeneID" id="96911552"/>
<organism evidence="2 3">
    <name type="scientific">Marinilactibacillus psychrotolerans</name>
    <dbReference type="NCBI Taxonomy" id="191770"/>
    <lineage>
        <taxon>Bacteria</taxon>
        <taxon>Bacillati</taxon>
        <taxon>Bacillota</taxon>
        <taxon>Bacilli</taxon>
        <taxon>Lactobacillales</taxon>
        <taxon>Carnobacteriaceae</taxon>
        <taxon>Marinilactibacillus</taxon>
    </lineage>
</organism>
<dbReference type="RefSeq" id="WP_218127242.1">
    <property type="nucleotide sequence ID" value="NZ_BJVX01000010.1"/>
</dbReference>
<dbReference type="InterPro" id="IPR003615">
    <property type="entry name" value="HNH_nuc"/>
</dbReference>
<proteinExistence type="predicted"/>
<protein>
    <recommendedName>
        <fullName evidence="1">HNH nuclease domain-containing protein</fullName>
    </recommendedName>
</protein>
<sequence length="272" mass="31670">MPKNKYTDAHIEYLRKISSGRHTYDMAQMFNKKFNMNITEGQLKSLKSRYKIKSNVKRKRRTPNKKLFTDEQFQFIKENAVGIGNQELAKRINEKYGLLITPKQLSAWKKNHNIKSGLTGHFNKGRIPENKGQKQSEYMTTEAIEKSKATRFKVGQKPKNYKPVGTEVIASDGYWRVKVQDEGEWYDRWKLKHKILWEKENGPVPNGKILTFLDGNKLNIDLDNLKLVTRAEHLAMTRQNLRFDDPELTKVGAAIAAVSVKRYELNNRDDVQ</sequence>
<name>A0AAV3WS49_9LACT</name>
<gene>
    <name evidence="2" type="ORF">M132T_15430</name>
</gene>
<dbReference type="EMBL" id="BKBI01000010">
    <property type="protein sequence ID" value="GEQ36035.1"/>
    <property type="molecule type" value="Genomic_DNA"/>
</dbReference>
<dbReference type="InterPro" id="IPR044925">
    <property type="entry name" value="His-Me_finger_sf"/>
</dbReference>
<reference evidence="2" key="1">
    <citation type="submission" date="2019-08" db="EMBL/GenBank/DDBJ databases">
        <title>Marinilactibacillus psychrotolerans M13-2T whole genome sequencing project.</title>
        <authorList>
            <person name="Ishikawa M."/>
            <person name="Suzuki T."/>
            <person name="Matsutani M."/>
        </authorList>
    </citation>
    <scope>NUCLEOTIDE SEQUENCE</scope>
    <source>
        <strain evidence="2">M13-2T</strain>
    </source>
</reference>
<dbReference type="Pfam" id="PF13392">
    <property type="entry name" value="HNH_3"/>
    <property type="match status" value="1"/>
</dbReference>
<evidence type="ECO:0000313" key="2">
    <source>
        <dbReference type="EMBL" id="GEQ36035.1"/>
    </source>
</evidence>
<dbReference type="Proteomes" id="UP000887127">
    <property type="component" value="Unassembled WGS sequence"/>
</dbReference>
<dbReference type="SUPFAM" id="SSF54060">
    <property type="entry name" value="His-Me finger endonucleases"/>
    <property type="match status" value="1"/>
</dbReference>
<comment type="caution">
    <text evidence="2">The sequence shown here is derived from an EMBL/GenBank/DDBJ whole genome shotgun (WGS) entry which is preliminary data.</text>
</comment>
<feature type="domain" description="HNH nuclease" evidence="1">
    <location>
        <begin position="190"/>
        <end position="234"/>
    </location>
</feature>
<evidence type="ECO:0000313" key="3">
    <source>
        <dbReference type="Proteomes" id="UP000887127"/>
    </source>
</evidence>
<accession>A0AAV3WS49</accession>